<proteinExistence type="predicted"/>
<reference evidence="1" key="1">
    <citation type="submission" date="2014-11" db="EMBL/GenBank/DDBJ databases">
        <authorList>
            <person name="Amaro Gonzalez C."/>
        </authorList>
    </citation>
    <scope>NUCLEOTIDE SEQUENCE</scope>
</reference>
<dbReference type="EMBL" id="GBXM01003568">
    <property type="protein sequence ID" value="JAI05010.1"/>
    <property type="molecule type" value="Transcribed_RNA"/>
</dbReference>
<sequence length="110" mass="12447">MDHWDAFEYTGKFQAYLQTGWLQSPGQGGPVLALMAERRTGMCMRSTTMHLSVYSFKKHVDANGEFGQIGSYFGFLRKRFDKGRLLAGLPVCRGSDGVSFKNKRVKNFRA</sequence>
<protein>
    <submittedName>
        <fullName evidence="1">Uncharacterized protein</fullName>
    </submittedName>
</protein>
<name>A0A0E9XQU6_ANGAN</name>
<evidence type="ECO:0000313" key="1">
    <source>
        <dbReference type="EMBL" id="JAI05010.1"/>
    </source>
</evidence>
<accession>A0A0E9XQU6</accession>
<reference evidence="1" key="2">
    <citation type="journal article" date="2015" name="Fish Shellfish Immunol.">
        <title>Early steps in the European eel (Anguilla anguilla)-Vibrio vulnificus interaction in the gills: Role of the RtxA13 toxin.</title>
        <authorList>
            <person name="Callol A."/>
            <person name="Pajuelo D."/>
            <person name="Ebbesson L."/>
            <person name="Teles M."/>
            <person name="MacKenzie S."/>
            <person name="Amaro C."/>
        </authorList>
    </citation>
    <scope>NUCLEOTIDE SEQUENCE</scope>
</reference>
<dbReference type="AlphaFoldDB" id="A0A0E9XQU6"/>
<organism evidence="1">
    <name type="scientific">Anguilla anguilla</name>
    <name type="common">European freshwater eel</name>
    <name type="synonym">Muraena anguilla</name>
    <dbReference type="NCBI Taxonomy" id="7936"/>
    <lineage>
        <taxon>Eukaryota</taxon>
        <taxon>Metazoa</taxon>
        <taxon>Chordata</taxon>
        <taxon>Craniata</taxon>
        <taxon>Vertebrata</taxon>
        <taxon>Euteleostomi</taxon>
        <taxon>Actinopterygii</taxon>
        <taxon>Neopterygii</taxon>
        <taxon>Teleostei</taxon>
        <taxon>Anguilliformes</taxon>
        <taxon>Anguillidae</taxon>
        <taxon>Anguilla</taxon>
    </lineage>
</organism>